<sequence>MDEPRETDDYPTNMGNILETSVNETSVTVLNMRETEPQIPVPPKQMINASNNEIRQTSNSNIPL</sequence>
<feature type="compositionally biased region" description="Polar residues" evidence="1">
    <location>
        <begin position="47"/>
        <end position="64"/>
    </location>
</feature>
<evidence type="ECO:0000313" key="2">
    <source>
        <dbReference type="EMBL" id="RNA29436.1"/>
    </source>
</evidence>
<name>A0A3M7S0X1_BRAPC</name>
<evidence type="ECO:0000256" key="1">
    <source>
        <dbReference type="SAM" id="MobiDB-lite"/>
    </source>
</evidence>
<organism evidence="2 3">
    <name type="scientific">Brachionus plicatilis</name>
    <name type="common">Marine rotifer</name>
    <name type="synonym">Brachionus muelleri</name>
    <dbReference type="NCBI Taxonomy" id="10195"/>
    <lineage>
        <taxon>Eukaryota</taxon>
        <taxon>Metazoa</taxon>
        <taxon>Spiralia</taxon>
        <taxon>Gnathifera</taxon>
        <taxon>Rotifera</taxon>
        <taxon>Eurotatoria</taxon>
        <taxon>Monogononta</taxon>
        <taxon>Pseudotrocha</taxon>
        <taxon>Ploima</taxon>
        <taxon>Brachionidae</taxon>
        <taxon>Brachionus</taxon>
    </lineage>
</organism>
<dbReference type="AlphaFoldDB" id="A0A3M7S0X1"/>
<feature type="non-terminal residue" evidence="2">
    <location>
        <position position="64"/>
    </location>
</feature>
<reference evidence="2 3" key="1">
    <citation type="journal article" date="2018" name="Sci. Rep.">
        <title>Genomic signatures of local adaptation to the degree of environmental predictability in rotifers.</title>
        <authorList>
            <person name="Franch-Gras L."/>
            <person name="Hahn C."/>
            <person name="Garcia-Roger E.M."/>
            <person name="Carmona M.J."/>
            <person name="Serra M."/>
            <person name="Gomez A."/>
        </authorList>
    </citation>
    <scope>NUCLEOTIDE SEQUENCE [LARGE SCALE GENOMIC DNA]</scope>
    <source>
        <strain evidence="2">HYR1</strain>
    </source>
</reference>
<dbReference type="Proteomes" id="UP000276133">
    <property type="component" value="Unassembled WGS sequence"/>
</dbReference>
<accession>A0A3M7S0X1</accession>
<keyword evidence="3" id="KW-1185">Reference proteome</keyword>
<protein>
    <submittedName>
        <fullName evidence="2">Uncharacterized protein</fullName>
    </submittedName>
</protein>
<dbReference type="EMBL" id="REGN01002225">
    <property type="protein sequence ID" value="RNA29436.1"/>
    <property type="molecule type" value="Genomic_DNA"/>
</dbReference>
<feature type="region of interest" description="Disordered" evidence="1">
    <location>
        <begin position="39"/>
        <end position="64"/>
    </location>
</feature>
<evidence type="ECO:0000313" key="3">
    <source>
        <dbReference type="Proteomes" id="UP000276133"/>
    </source>
</evidence>
<proteinExistence type="predicted"/>
<comment type="caution">
    <text evidence="2">The sequence shown here is derived from an EMBL/GenBank/DDBJ whole genome shotgun (WGS) entry which is preliminary data.</text>
</comment>
<gene>
    <name evidence="2" type="ORF">BpHYR1_005630</name>
</gene>